<organism evidence="1 2">
    <name type="scientific">Polyangium sorediatum</name>
    <dbReference type="NCBI Taxonomy" id="889274"/>
    <lineage>
        <taxon>Bacteria</taxon>
        <taxon>Pseudomonadati</taxon>
        <taxon>Myxococcota</taxon>
        <taxon>Polyangia</taxon>
        <taxon>Polyangiales</taxon>
        <taxon>Polyangiaceae</taxon>
        <taxon>Polyangium</taxon>
    </lineage>
</organism>
<name>A0ABT6NK66_9BACT</name>
<sequence length="41" mass="4406">MTRNDGDQFAASHILLEDNLFDKLTPGAHVDGIQDMGGSMS</sequence>
<evidence type="ECO:0000313" key="2">
    <source>
        <dbReference type="Proteomes" id="UP001160301"/>
    </source>
</evidence>
<protein>
    <submittedName>
        <fullName evidence="1">Uncharacterized protein</fullName>
    </submittedName>
</protein>
<dbReference type="EMBL" id="JARZHI010000003">
    <property type="protein sequence ID" value="MDI1428701.1"/>
    <property type="molecule type" value="Genomic_DNA"/>
</dbReference>
<proteinExistence type="predicted"/>
<evidence type="ECO:0000313" key="1">
    <source>
        <dbReference type="EMBL" id="MDI1428701.1"/>
    </source>
</evidence>
<keyword evidence="2" id="KW-1185">Reference proteome</keyword>
<gene>
    <name evidence="1" type="ORF">QHF89_04325</name>
</gene>
<reference evidence="1 2" key="1">
    <citation type="submission" date="2023-04" db="EMBL/GenBank/DDBJ databases">
        <title>The genome sequence of Polyangium sorediatum DSM14670.</title>
        <authorList>
            <person name="Zhang X."/>
        </authorList>
    </citation>
    <scope>NUCLEOTIDE SEQUENCE [LARGE SCALE GENOMIC DNA]</scope>
    <source>
        <strain evidence="1 2">DSM 14670</strain>
    </source>
</reference>
<accession>A0ABT6NK66</accession>
<dbReference type="RefSeq" id="WP_284720042.1">
    <property type="nucleotide sequence ID" value="NZ_JARZHI010000003.1"/>
</dbReference>
<dbReference type="Proteomes" id="UP001160301">
    <property type="component" value="Unassembled WGS sequence"/>
</dbReference>
<comment type="caution">
    <text evidence="1">The sequence shown here is derived from an EMBL/GenBank/DDBJ whole genome shotgun (WGS) entry which is preliminary data.</text>
</comment>